<evidence type="ECO:0000313" key="13">
    <source>
        <dbReference type="Proteomes" id="UP000290582"/>
    </source>
</evidence>
<protein>
    <submittedName>
        <fullName evidence="12">ABC transporter B family member 2, putative multidrug resistance protein 2, putative</fullName>
    </submittedName>
</protein>
<comment type="subcellular location">
    <subcellularLocation>
        <location evidence="1">Membrane</location>
        <topology evidence="1">Multi-pass membrane protein</topology>
    </subcellularLocation>
</comment>
<feature type="transmembrane region" description="Helical" evidence="9">
    <location>
        <begin position="388"/>
        <end position="407"/>
    </location>
</feature>
<dbReference type="Gene3D" id="3.40.50.300">
    <property type="entry name" value="P-loop containing nucleotide triphosphate hydrolases"/>
    <property type="match status" value="1"/>
</dbReference>
<evidence type="ECO:0000256" key="6">
    <source>
        <dbReference type="ARBA" id="ARBA00022989"/>
    </source>
</evidence>
<name>A0A449BXJ9_PLAVN</name>
<feature type="transmembrane region" description="Helical" evidence="9">
    <location>
        <begin position="427"/>
        <end position="447"/>
    </location>
</feature>
<evidence type="ECO:0000256" key="9">
    <source>
        <dbReference type="SAM" id="Phobius"/>
    </source>
</evidence>
<feature type="transmembrane region" description="Helical" evidence="9">
    <location>
        <begin position="61"/>
        <end position="87"/>
    </location>
</feature>
<feature type="compositionally biased region" description="Polar residues" evidence="8">
    <location>
        <begin position="240"/>
        <end position="250"/>
    </location>
</feature>
<feature type="region of interest" description="Disordered" evidence="8">
    <location>
        <begin position="240"/>
        <end position="273"/>
    </location>
</feature>
<dbReference type="EMBL" id="LR215069">
    <property type="protein sequence ID" value="VEV58196.1"/>
    <property type="molecule type" value="Genomic_DNA"/>
</dbReference>
<keyword evidence="2" id="KW-0813">Transport</keyword>
<feature type="domain" description="ABC transmembrane type-1" evidence="11">
    <location>
        <begin position="395"/>
        <end position="678"/>
    </location>
</feature>
<evidence type="ECO:0000259" key="11">
    <source>
        <dbReference type="PROSITE" id="PS50929"/>
    </source>
</evidence>
<dbReference type="InterPro" id="IPR011527">
    <property type="entry name" value="ABC1_TM_dom"/>
</dbReference>
<organism evidence="12 13">
    <name type="scientific">Plasmodium vinckei vinckei</name>
    <dbReference type="NCBI Taxonomy" id="54757"/>
    <lineage>
        <taxon>Eukaryota</taxon>
        <taxon>Sar</taxon>
        <taxon>Alveolata</taxon>
        <taxon>Apicomplexa</taxon>
        <taxon>Aconoidasida</taxon>
        <taxon>Haemosporida</taxon>
        <taxon>Plasmodiidae</taxon>
        <taxon>Plasmodium</taxon>
        <taxon>Plasmodium (Vinckeia)</taxon>
    </lineage>
</organism>
<keyword evidence="5" id="KW-0067">ATP-binding</keyword>
<evidence type="ECO:0000256" key="8">
    <source>
        <dbReference type="SAM" id="MobiDB-lite"/>
    </source>
</evidence>
<feature type="domain" description="ABC transporter" evidence="10">
    <location>
        <begin position="718"/>
        <end position="953"/>
    </location>
</feature>
<dbReference type="Pfam" id="PF00664">
    <property type="entry name" value="ABC_membrane"/>
    <property type="match status" value="1"/>
</dbReference>
<accession>A0A449BXJ9</accession>
<keyword evidence="6 9" id="KW-1133">Transmembrane helix</keyword>
<dbReference type="RefSeq" id="XP_008622031.1">
    <property type="nucleotide sequence ID" value="XM_008623809.2"/>
</dbReference>
<sequence>MNVINYEYIRHLWIENEQNKKKSNKKFAIYHIIDILIIIIAFLGCYKFNLSQSYQNERARFYSFCSTLADMVVLGGIRIVYTIFSLIVNSKIYHLESLKNMFNYGNHFTGIFVIIMWLKMINFSYYVDINVNANVNISDNANVNISEIANVNEFIDLYVIIFRAILIAYNFISAIYYYFFHRYVYIINKKNIIAKIELTKILLNGMETNENIVLDIRSDQFPPKSTSLLSQQNEMNITSSNYDTEMNSENKQLKDKPKRQNTSLTDDMAYNKLNDSDDLSKSLESKKKKKTIKEKSISIEELNIDKSIKEYLLKNKIRLSISSNCSYKKKNSKGGNSSKSFDEPNDSEAESLKNIAFLENSFDYKEFKDILMPYVWPSRRIDLKGNHLILRAYVLFIFILVIISKLFSVTSPIYLGLASNEVLNKNYYNSIYYLGLYASFIFFSSFLKEILGVLYSHIKESAFIELQESIFHKFHNLSYEWFSNKNAGGIMRTVDRGTESASNLMNSLVVYIIPAAIEGLVTCIVFIFKYKNKLLGSVLTLGLTTYIYTTIKITKWRKKIRNKVNKMDNLYHGIVHDSLENYENVKYFNNEDFEIKKFCGALSNFNRYNIKILNSLGMLNIAQQFILNSTLFFTLFCVIYMIIYKGEDSGTFISVMVYVSNVFAPLNILGTLYSTIVKSYTDIFDLTDALKDKIPVADDTGLESFSLTSHEKKFGVNIEFSDVNFSYPRQSNCKTLKSINFFIPAGTTCALVGHTGSGKSTIAKLLYRFYDAEGDIKIGGKCINNYNRKSTRSIIGIVPQDTVLFNETIRYNILYGKLDATEEELIKATKSAQLYDFIEGLPKKWDTVVGNKGMKLSGGERQRIAIARCLLKDPKIVIFDEATSALDSKTEYLFQKAVEDLKKDRTLIIIAHRLSTISSAESIILLNKGRIVERGTHKELIKLNGEYAEMWNMQSGGNDAN</sequence>
<dbReference type="InterPro" id="IPR036640">
    <property type="entry name" value="ABC1_TM_sf"/>
</dbReference>
<dbReference type="PANTHER" id="PTHR24221:SF503">
    <property type="entry name" value="MITOCHONDRIAL POTASSIUM CHANNEL ATP-BINDING SUBUNIT"/>
    <property type="match status" value="1"/>
</dbReference>
<dbReference type="PROSITE" id="PS00211">
    <property type="entry name" value="ABC_TRANSPORTER_1"/>
    <property type="match status" value="1"/>
</dbReference>
<evidence type="ECO:0000256" key="1">
    <source>
        <dbReference type="ARBA" id="ARBA00004141"/>
    </source>
</evidence>
<feature type="transmembrane region" description="Helical" evidence="9">
    <location>
        <begin position="27"/>
        <end position="49"/>
    </location>
</feature>
<evidence type="ECO:0000256" key="3">
    <source>
        <dbReference type="ARBA" id="ARBA00022692"/>
    </source>
</evidence>
<keyword evidence="4" id="KW-0547">Nucleotide-binding</keyword>
<reference evidence="12 13" key="1">
    <citation type="submission" date="2019-01" db="EMBL/GenBank/DDBJ databases">
        <authorList>
            <person name="Ramaprasad A."/>
        </authorList>
    </citation>
    <scope>NUCLEOTIDE SEQUENCE [LARGE SCALE GENOMIC DNA]</scope>
</reference>
<dbReference type="CDD" id="cd18560">
    <property type="entry name" value="ABC_6TM_ATM1_ABCB7_HMT1_ABCB6"/>
    <property type="match status" value="1"/>
</dbReference>
<proteinExistence type="predicted"/>
<gene>
    <name evidence="12" type="ORF">PVVCY_1301330</name>
</gene>
<dbReference type="PROSITE" id="PS50893">
    <property type="entry name" value="ABC_TRANSPORTER_2"/>
    <property type="match status" value="1"/>
</dbReference>
<keyword evidence="7 9" id="KW-0472">Membrane</keyword>
<evidence type="ECO:0000256" key="2">
    <source>
        <dbReference type="ARBA" id="ARBA00022448"/>
    </source>
</evidence>
<evidence type="ECO:0000259" key="10">
    <source>
        <dbReference type="PROSITE" id="PS50893"/>
    </source>
</evidence>
<dbReference type="GO" id="GO:0140359">
    <property type="term" value="F:ABC-type transporter activity"/>
    <property type="evidence" value="ECO:0007669"/>
    <property type="project" value="InterPro"/>
</dbReference>
<dbReference type="GeneID" id="19958327"/>
<keyword evidence="3 9" id="KW-0812">Transmembrane</keyword>
<dbReference type="KEGG" id="pvv:PVVCY_1301330"/>
<dbReference type="SMART" id="SM00382">
    <property type="entry name" value="AAA"/>
    <property type="match status" value="1"/>
</dbReference>
<dbReference type="GO" id="GO:0005737">
    <property type="term" value="C:cytoplasm"/>
    <property type="evidence" value="ECO:0007669"/>
    <property type="project" value="UniProtKB-ARBA"/>
</dbReference>
<dbReference type="FunFam" id="3.40.50.300:FF:000604">
    <property type="entry name" value="ABC transporter B family member 28"/>
    <property type="match status" value="1"/>
</dbReference>
<evidence type="ECO:0000256" key="5">
    <source>
        <dbReference type="ARBA" id="ARBA00022840"/>
    </source>
</evidence>
<evidence type="ECO:0000256" key="4">
    <source>
        <dbReference type="ARBA" id="ARBA00022741"/>
    </source>
</evidence>
<dbReference type="SUPFAM" id="SSF90123">
    <property type="entry name" value="ABC transporter transmembrane region"/>
    <property type="match status" value="1"/>
</dbReference>
<dbReference type="GO" id="GO:0016020">
    <property type="term" value="C:membrane"/>
    <property type="evidence" value="ECO:0007669"/>
    <property type="project" value="UniProtKB-SubCell"/>
</dbReference>
<dbReference type="InterPro" id="IPR027417">
    <property type="entry name" value="P-loop_NTPase"/>
</dbReference>
<dbReference type="PROSITE" id="PS50929">
    <property type="entry name" value="ABC_TM1F"/>
    <property type="match status" value="1"/>
</dbReference>
<dbReference type="PANTHER" id="PTHR24221">
    <property type="entry name" value="ATP-BINDING CASSETTE SUB-FAMILY B"/>
    <property type="match status" value="1"/>
</dbReference>
<dbReference type="OrthoDB" id="6500128at2759"/>
<dbReference type="InterPro" id="IPR003439">
    <property type="entry name" value="ABC_transporter-like_ATP-bd"/>
</dbReference>
<feature type="transmembrane region" description="Helical" evidence="9">
    <location>
        <begin position="534"/>
        <end position="551"/>
    </location>
</feature>
<dbReference type="VEuPathDB" id="PlasmoDB:PVVCY_1301330"/>
<feature type="transmembrane region" description="Helical" evidence="9">
    <location>
        <begin position="650"/>
        <end position="669"/>
    </location>
</feature>
<dbReference type="InterPro" id="IPR017871">
    <property type="entry name" value="ABC_transporter-like_CS"/>
</dbReference>
<dbReference type="GO" id="GO:0016887">
    <property type="term" value="F:ATP hydrolysis activity"/>
    <property type="evidence" value="ECO:0007669"/>
    <property type="project" value="InterPro"/>
</dbReference>
<dbReference type="Gene3D" id="1.20.1560.10">
    <property type="entry name" value="ABC transporter type 1, transmembrane domain"/>
    <property type="match status" value="1"/>
</dbReference>
<feature type="transmembrane region" description="Helical" evidence="9">
    <location>
        <begin position="508"/>
        <end position="528"/>
    </location>
</feature>
<dbReference type="Proteomes" id="UP000290582">
    <property type="component" value="Chromosome PVVCY_13"/>
</dbReference>
<dbReference type="InterPro" id="IPR039421">
    <property type="entry name" value="Type_1_exporter"/>
</dbReference>
<dbReference type="AlphaFoldDB" id="A0A449BXJ9"/>
<evidence type="ECO:0000313" key="12">
    <source>
        <dbReference type="EMBL" id="VEV58196.1"/>
    </source>
</evidence>
<dbReference type="Pfam" id="PF00005">
    <property type="entry name" value="ABC_tran"/>
    <property type="match status" value="1"/>
</dbReference>
<dbReference type="InterPro" id="IPR003593">
    <property type="entry name" value="AAA+_ATPase"/>
</dbReference>
<feature type="transmembrane region" description="Helical" evidence="9">
    <location>
        <begin position="157"/>
        <end position="180"/>
    </location>
</feature>
<dbReference type="GO" id="GO:0005524">
    <property type="term" value="F:ATP binding"/>
    <property type="evidence" value="ECO:0007669"/>
    <property type="project" value="UniProtKB-KW"/>
</dbReference>
<dbReference type="SUPFAM" id="SSF52540">
    <property type="entry name" value="P-loop containing nucleoside triphosphate hydrolases"/>
    <property type="match status" value="1"/>
</dbReference>
<feature type="transmembrane region" description="Helical" evidence="9">
    <location>
        <begin position="625"/>
        <end position="644"/>
    </location>
</feature>
<evidence type="ECO:0000256" key="7">
    <source>
        <dbReference type="ARBA" id="ARBA00023136"/>
    </source>
</evidence>